<feature type="transmembrane region" description="Helical" evidence="4">
    <location>
        <begin position="112"/>
        <end position="131"/>
    </location>
</feature>
<feature type="transmembrane region" description="Helical" evidence="4">
    <location>
        <begin position="16"/>
        <end position="39"/>
    </location>
</feature>
<organism evidence="6 7">
    <name type="scientific">Colletotrichum sublineola</name>
    <name type="common">Sorghum anthracnose fungus</name>
    <dbReference type="NCBI Taxonomy" id="1173701"/>
    <lineage>
        <taxon>Eukaryota</taxon>
        <taxon>Fungi</taxon>
        <taxon>Dikarya</taxon>
        <taxon>Ascomycota</taxon>
        <taxon>Pezizomycotina</taxon>
        <taxon>Sordariomycetes</taxon>
        <taxon>Hypocreomycetidae</taxon>
        <taxon>Glomerellales</taxon>
        <taxon>Glomerellaceae</taxon>
        <taxon>Colletotrichum</taxon>
        <taxon>Colletotrichum graminicola species complex</taxon>
    </lineage>
</organism>
<sequence>MEAIRPPLGYDSLRSWLAVLGASLSLFCTVGFLNAFGIFQEYYQRAFSRSESDIAWIGSVSICISYLVAPISGILCDRLGSTVPMCIGSFGLLLAIFMTSLCTQYYQAFLSQGVLLGISTALVFCPPLAIVSRRMPHRRGLALGLTIGGSSIGGIIWPIMLEQLLNSRKVSFAWTMRAVGFTMMPLLALACLTVVDAPAPKSLPAPLEPLSDGNEKGTGSSTDEARQPEPKSSLSILKNKTFILLCGGLALAFFGLFTPLFFLSAFGIFNGISSSTAFYLLSGLNGASLFGRVIPGLIADRYGHFNVLALATVSAGIVGFCWTPASSLAGLAVWSLAYGFSSGAVISLQNACVGKIAQKGNQGAAIGFAMGSIAVTGLVGSPISGQILSHSGYLALSMWTGATLVVGAAIIAAARWRLSPQLLAMI</sequence>
<evidence type="ECO:0000256" key="1">
    <source>
        <dbReference type="ARBA" id="ARBA00004141"/>
    </source>
</evidence>
<dbReference type="PROSITE" id="PS50850">
    <property type="entry name" value="MFS"/>
    <property type="match status" value="1"/>
</dbReference>
<feature type="transmembrane region" description="Helical" evidence="4">
    <location>
        <begin position="365"/>
        <end position="387"/>
    </location>
</feature>
<name>A0A066XLK1_COLSU</name>
<dbReference type="PANTHER" id="PTHR11360:SF250">
    <property type="entry name" value="MFS-TYPE TRANSPORTER AFUA_1G00970"/>
    <property type="match status" value="1"/>
</dbReference>
<dbReference type="OrthoDB" id="6499973at2759"/>
<dbReference type="AlphaFoldDB" id="A0A066XLK1"/>
<evidence type="ECO:0000256" key="2">
    <source>
        <dbReference type="ARBA" id="ARBA00006727"/>
    </source>
</evidence>
<dbReference type="Pfam" id="PF07690">
    <property type="entry name" value="MFS_1"/>
    <property type="match status" value="1"/>
</dbReference>
<dbReference type="EMBL" id="JMSE01000660">
    <property type="protein sequence ID" value="KDN68534.1"/>
    <property type="molecule type" value="Genomic_DNA"/>
</dbReference>
<feature type="transmembrane region" description="Helical" evidence="4">
    <location>
        <begin position="242"/>
        <end position="266"/>
    </location>
</feature>
<evidence type="ECO:0000259" key="5">
    <source>
        <dbReference type="PROSITE" id="PS50850"/>
    </source>
</evidence>
<evidence type="ECO:0000313" key="7">
    <source>
        <dbReference type="Proteomes" id="UP000027238"/>
    </source>
</evidence>
<feature type="transmembrane region" description="Helical" evidence="4">
    <location>
        <begin position="331"/>
        <end position="353"/>
    </location>
</feature>
<feature type="domain" description="Major facilitator superfamily (MFS) profile" evidence="5">
    <location>
        <begin position="18"/>
        <end position="419"/>
    </location>
</feature>
<dbReference type="Proteomes" id="UP000027238">
    <property type="component" value="Unassembled WGS sequence"/>
</dbReference>
<proteinExistence type="inferred from homology"/>
<comment type="similarity">
    <text evidence="2">Belongs to the major facilitator superfamily. Monocarboxylate porter (TC 2.A.1.13) family.</text>
</comment>
<dbReference type="GO" id="GO:0016020">
    <property type="term" value="C:membrane"/>
    <property type="evidence" value="ECO:0007669"/>
    <property type="project" value="UniProtKB-SubCell"/>
</dbReference>
<dbReference type="GO" id="GO:0022857">
    <property type="term" value="F:transmembrane transporter activity"/>
    <property type="evidence" value="ECO:0007669"/>
    <property type="project" value="InterPro"/>
</dbReference>
<keyword evidence="4" id="KW-0812">Transmembrane</keyword>
<reference evidence="7" key="1">
    <citation type="journal article" date="2014" name="Genome Announc.">
        <title>Draft genome sequence of Colletotrichum sublineola, a destructive pathogen of cultivated sorghum.</title>
        <authorList>
            <person name="Baroncelli R."/>
            <person name="Sanz-Martin J.M."/>
            <person name="Rech G.E."/>
            <person name="Sukno S.A."/>
            <person name="Thon M.R."/>
        </authorList>
    </citation>
    <scope>NUCLEOTIDE SEQUENCE [LARGE SCALE GENOMIC DNA]</scope>
    <source>
        <strain evidence="7">TX430BB</strain>
    </source>
</reference>
<accession>A0A066XLK1</accession>
<dbReference type="Gene3D" id="1.20.1250.20">
    <property type="entry name" value="MFS general substrate transporter like domains"/>
    <property type="match status" value="1"/>
</dbReference>
<evidence type="ECO:0000313" key="6">
    <source>
        <dbReference type="EMBL" id="KDN68534.1"/>
    </source>
</evidence>
<dbReference type="eggNOG" id="KOG2504">
    <property type="taxonomic scope" value="Eukaryota"/>
</dbReference>
<comment type="subcellular location">
    <subcellularLocation>
        <location evidence="1">Membrane</location>
        <topology evidence="1">Multi-pass membrane protein</topology>
    </subcellularLocation>
</comment>
<feature type="transmembrane region" description="Helical" evidence="4">
    <location>
        <begin position="54"/>
        <end position="75"/>
    </location>
</feature>
<evidence type="ECO:0000256" key="3">
    <source>
        <dbReference type="SAM" id="MobiDB-lite"/>
    </source>
</evidence>
<dbReference type="InterPro" id="IPR050327">
    <property type="entry name" value="Proton-linked_MCT"/>
</dbReference>
<feature type="transmembrane region" description="Helical" evidence="4">
    <location>
        <begin position="393"/>
        <end position="416"/>
    </location>
</feature>
<dbReference type="PANTHER" id="PTHR11360">
    <property type="entry name" value="MONOCARBOXYLATE TRANSPORTER"/>
    <property type="match status" value="1"/>
</dbReference>
<dbReference type="InterPro" id="IPR011701">
    <property type="entry name" value="MFS"/>
</dbReference>
<feature type="transmembrane region" description="Helical" evidence="4">
    <location>
        <begin position="305"/>
        <end position="325"/>
    </location>
</feature>
<dbReference type="OMA" id="VFPFIHL"/>
<feature type="transmembrane region" description="Helical" evidence="4">
    <location>
        <begin position="278"/>
        <end position="298"/>
    </location>
</feature>
<dbReference type="InterPro" id="IPR036259">
    <property type="entry name" value="MFS_trans_sf"/>
</dbReference>
<feature type="transmembrane region" description="Helical" evidence="4">
    <location>
        <begin position="172"/>
        <end position="195"/>
    </location>
</feature>
<feature type="region of interest" description="Disordered" evidence="3">
    <location>
        <begin position="205"/>
        <end position="232"/>
    </location>
</feature>
<protein>
    <submittedName>
        <fullName evidence="6">Putative major facilitator superfamily transporter</fullName>
    </submittedName>
</protein>
<feature type="transmembrane region" description="Helical" evidence="4">
    <location>
        <begin position="87"/>
        <end position="106"/>
    </location>
</feature>
<dbReference type="SUPFAM" id="SSF103473">
    <property type="entry name" value="MFS general substrate transporter"/>
    <property type="match status" value="1"/>
</dbReference>
<comment type="caution">
    <text evidence="6">The sequence shown here is derived from an EMBL/GenBank/DDBJ whole genome shotgun (WGS) entry which is preliminary data.</text>
</comment>
<keyword evidence="4" id="KW-1133">Transmembrane helix</keyword>
<gene>
    <name evidence="6" type="ORF">CSUB01_10416</name>
</gene>
<keyword evidence="4" id="KW-0472">Membrane</keyword>
<keyword evidence="7" id="KW-1185">Reference proteome</keyword>
<evidence type="ECO:0000256" key="4">
    <source>
        <dbReference type="SAM" id="Phobius"/>
    </source>
</evidence>
<dbReference type="InterPro" id="IPR020846">
    <property type="entry name" value="MFS_dom"/>
</dbReference>
<dbReference type="HOGENOM" id="CLU_001265_1_1_1"/>
<feature type="transmembrane region" description="Helical" evidence="4">
    <location>
        <begin position="140"/>
        <end position="160"/>
    </location>
</feature>